<reference evidence="2" key="1">
    <citation type="submission" date="2023-07" db="EMBL/GenBank/DDBJ databases">
        <title>Genome content predicts the carbon catabolic preferences of heterotrophic bacteria.</title>
        <authorList>
            <person name="Gralka M."/>
        </authorList>
    </citation>
    <scope>NUCLEOTIDE SEQUENCE</scope>
    <source>
        <strain evidence="2">I3M17_2</strain>
    </source>
</reference>
<comment type="caution">
    <text evidence="2">The sequence shown here is derived from an EMBL/GenBank/DDBJ whole genome shotgun (WGS) entry which is preliminary data.</text>
</comment>
<proteinExistence type="predicted"/>
<protein>
    <submittedName>
        <fullName evidence="2">DUF5716 family protein</fullName>
    </submittedName>
</protein>
<sequence>MFFEAHRYQFFRPLVGKYREQVVECLRLLYQRLYSSNADYGHSLSREQVIEILEEALVRAPVMEPAEGEEGSADELAPQRFKSNREHASWILKQLLDYGWLEKQVDTATLQSTYPFSRMGRLFTQPLVESDSNQIRTRHRNTRNTLNALEAFINRGEVHDLLDAFEYSERIVTDFTDVIAELEDRKRQLVREVESQQLVQQATDQFFEFMEKRFQPDVSVRLSADSVEKHRDQINKAVTKIRRKNKEFNREVEIQLRRLIPEMALPGQSVLWTILDTIERRMANASEIMLPALRRALHSFTKRADIIIRQLSYLTSQSNNDLLRVCKAVSELSPEEADERLNAAAEHMANMKLQLIDPAQIKLLERKQTRMVQTAVMEQQPLDAEAQRDLNIQQLLDQAFAMDNKSLRGYVFKALREGRKITSKNLPVDSAKDLLAMAHVIEVGGVNGLSSDYQFIVEPTGNRIESDYYHALDEFTIELKTKDD</sequence>
<feature type="coiled-coil region" evidence="1">
    <location>
        <begin position="172"/>
        <end position="199"/>
    </location>
</feature>
<dbReference type="RefSeq" id="WP_216065042.1">
    <property type="nucleotide sequence ID" value="NZ_CP123764.1"/>
</dbReference>
<organism evidence="2 3">
    <name type="scientific">Saccharophagus degradans</name>
    <dbReference type="NCBI Taxonomy" id="86304"/>
    <lineage>
        <taxon>Bacteria</taxon>
        <taxon>Pseudomonadati</taxon>
        <taxon>Pseudomonadota</taxon>
        <taxon>Gammaproteobacteria</taxon>
        <taxon>Cellvibrionales</taxon>
        <taxon>Cellvibrionaceae</taxon>
        <taxon>Saccharophagus</taxon>
    </lineage>
</organism>
<dbReference type="AlphaFoldDB" id="A0AAW7X5H8"/>
<name>A0AAW7X5H8_9GAMM</name>
<dbReference type="EMBL" id="JAUOPB010000006">
    <property type="protein sequence ID" value="MDO6422785.1"/>
    <property type="molecule type" value="Genomic_DNA"/>
</dbReference>
<dbReference type="Pfam" id="PF18982">
    <property type="entry name" value="JetA"/>
    <property type="match status" value="1"/>
</dbReference>
<evidence type="ECO:0000256" key="1">
    <source>
        <dbReference type="SAM" id="Coils"/>
    </source>
</evidence>
<keyword evidence="1" id="KW-0175">Coiled coil</keyword>
<evidence type="ECO:0000313" key="3">
    <source>
        <dbReference type="Proteomes" id="UP001169760"/>
    </source>
</evidence>
<dbReference type="InterPro" id="IPR043773">
    <property type="entry name" value="JetA"/>
</dbReference>
<gene>
    <name evidence="2" type="ORF">Q4521_09885</name>
</gene>
<evidence type="ECO:0000313" key="2">
    <source>
        <dbReference type="EMBL" id="MDO6422785.1"/>
    </source>
</evidence>
<dbReference type="Proteomes" id="UP001169760">
    <property type="component" value="Unassembled WGS sequence"/>
</dbReference>
<accession>A0AAW7X5H8</accession>